<dbReference type="GeneTree" id="ENSGT01120000271815"/>
<dbReference type="PRINTS" id="PR02045">
    <property type="entry name" value="F138DOMAIN"/>
</dbReference>
<dbReference type="AlphaFoldDB" id="A0A8I3X6N7"/>
<evidence type="ECO:0000313" key="2">
    <source>
        <dbReference type="Proteomes" id="UP000008225"/>
    </source>
</evidence>
<organism evidence="1 2">
    <name type="scientific">Callithrix jacchus</name>
    <name type="common">White-tufted-ear marmoset</name>
    <name type="synonym">Simia Jacchus</name>
    <dbReference type="NCBI Taxonomy" id="9483"/>
    <lineage>
        <taxon>Eukaryota</taxon>
        <taxon>Metazoa</taxon>
        <taxon>Chordata</taxon>
        <taxon>Craniata</taxon>
        <taxon>Vertebrata</taxon>
        <taxon>Euteleostomi</taxon>
        <taxon>Mammalia</taxon>
        <taxon>Eutheria</taxon>
        <taxon>Euarchontoglires</taxon>
        <taxon>Primates</taxon>
        <taxon>Haplorrhini</taxon>
        <taxon>Platyrrhini</taxon>
        <taxon>Cebidae</taxon>
        <taxon>Callitrichinae</taxon>
        <taxon>Callithrix</taxon>
        <taxon>Callithrix</taxon>
    </lineage>
</organism>
<name>A0A8I3X6N7_CALJA</name>
<accession>A0A8I3X6N7</accession>
<protein>
    <submittedName>
        <fullName evidence="1">Uncharacterized protein</fullName>
    </submittedName>
</protein>
<reference evidence="1 2" key="1">
    <citation type="submission" date="2009-03" db="EMBL/GenBank/DDBJ databases">
        <authorList>
            <person name="Warren W."/>
            <person name="Ye L."/>
            <person name="Minx P."/>
            <person name="Worley K."/>
            <person name="Gibbs R."/>
            <person name="Wilson R.K."/>
        </authorList>
    </citation>
    <scope>NUCLEOTIDE SEQUENCE [LARGE SCALE GENOMIC DNA]</scope>
</reference>
<dbReference type="Proteomes" id="UP000008225">
    <property type="component" value="Chromosome 7"/>
</dbReference>
<dbReference type="PANTHER" id="PTHR12138">
    <property type="entry name" value="PRIMATE-EXPANDED PROTEIN FAMILY"/>
    <property type="match status" value="1"/>
</dbReference>
<reference evidence="1" key="2">
    <citation type="submission" date="2025-08" db="UniProtKB">
        <authorList>
            <consortium name="Ensembl"/>
        </authorList>
    </citation>
    <scope>IDENTIFICATION</scope>
</reference>
<proteinExistence type="predicted"/>
<evidence type="ECO:0000313" key="1">
    <source>
        <dbReference type="Ensembl" id="ENSCJAP00000088891.1"/>
    </source>
</evidence>
<sequence length="113" mass="12388">TLELFFFFLRQSPTLSPRLECSGTISAHCNLYLPGSGDPPTSASQVARTTGTHHHAKLIFVVFVEMRVSPCCLGWSAVTQSWLIAASRLRNSPASASRVAGITGTRYYIWLIC</sequence>
<dbReference type="PANTHER" id="PTHR12138:SF162">
    <property type="entry name" value="CHROMOSOME UNDETERMINED SCAFFOLD_275, WHOLE GENOME SHOTGUN SEQUENCE"/>
    <property type="match status" value="1"/>
</dbReference>
<reference evidence="1" key="3">
    <citation type="submission" date="2025-09" db="UniProtKB">
        <authorList>
            <consortium name="Ensembl"/>
        </authorList>
    </citation>
    <scope>IDENTIFICATION</scope>
</reference>
<keyword evidence="2" id="KW-1185">Reference proteome</keyword>
<dbReference type="Ensembl" id="ENSCJAT00000144592.1">
    <property type="protein sequence ID" value="ENSCJAP00000088891.1"/>
    <property type="gene ID" value="ENSCJAG00000075676.1"/>
</dbReference>